<proteinExistence type="predicted"/>
<comment type="caution">
    <text evidence="2">The sequence shown here is derived from an EMBL/GenBank/DDBJ whole genome shotgun (WGS) entry which is preliminary data.</text>
</comment>
<dbReference type="OrthoDB" id="1706770at2759"/>
<dbReference type="Proteomes" id="UP000188268">
    <property type="component" value="Unassembled WGS sequence"/>
</dbReference>
<feature type="compositionally biased region" description="Polar residues" evidence="1">
    <location>
        <begin position="34"/>
        <end position="45"/>
    </location>
</feature>
<dbReference type="Gramene" id="OMO63607">
    <property type="protein sequence ID" value="OMO63607"/>
    <property type="gene ID" value="CCACVL1_22383"/>
</dbReference>
<sequence length="250" mass="28202">MSKQPNIPSEQVLPTEPAHASDLLQNVQIESTLETQDANVNSVDTDSVPPKKVRGPTRGVGLEKLIKEKNKLVIEIPKDKGRPVSEVQSAKLSSEIGLIARKFISVPTKQQRYKLHQYYKSFNTDEKARQKLPPNFNMTEENWGKYCDMFSDADFKEKCKKKNKISRQHVKFTHNQGSRAFGASRYAKEEMQRLLSAPIEEGQQPRTIDSIVDEILETNPSYIKGLGYGPKPKDSGEPNSPSSESLDELE</sequence>
<name>A0A1R3GZX1_COCAP</name>
<dbReference type="PANTHER" id="PTHR33063:SF13">
    <property type="entry name" value="OS02G0583500 PROTEIN"/>
    <property type="match status" value="1"/>
</dbReference>
<feature type="region of interest" description="Disordered" evidence="1">
    <location>
        <begin position="222"/>
        <end position="250"/>
    </location>
</feature>
<reference evidence="2 3" key="1">
    <citation type="submission" date="2013-09" db="EMBL/GenBank/DDBJ databases">
        <title>Corchorus capsularis genome sequencing.</title>
        <authorList>
            <person name="Alam M."/>
            <person name="Haque M.S."/>
            <person name="Islam M.S."/>
            <person name="Emdad E.M."/>
            <person name="Islam M.M."/>
            <person name="Ahmed B."/>
            <person name="Halim A."/>
            <person name="Hossen Q.M.M."/>
            <person name="Hossain M.Z."/>
            <person name="Ahmed R."/>
            <person name="Khan M.M."/>
            <person name="Islam R."/>
            <person name="Rashid M.M."/>
            <person name="Khan S.A."/>
            <person name="Rahman M.S."/>
            <person name="Alam M."/>
        </authorList>
    </citation>
    <scope>NUCLEOTIDE SEQUENCE [LARGE SCALE GENOMIC DNA]</scope>
    <source>
        <strain evidence="3">cv. CVL-1</strain>
        <tissue evidence="2">Whole seedling</tissue>
    </source>
</reference>
<organism evidence="2 3">
    <name type="scientific">Corchorus capsularis</name>
    <name type="common">Jute</name>
    <dbReference type="NCBI Taxonomy" id="210143"/>
    <lineage>
        <taxon>Eukaryota</taxon>
        <taxon>Viridiplantae</taxon>
        <taxon>Streptophyta</taxon>
        <taxon>Embryophyta</taxon>
        <taxon>Tracheophyta</taxon>
        <taxon>Spermatophyta</taxon>
        <taxon>Magnoliopsida</taxon>
        <taxon>eudicotyledons</taxon>
        <taxon>Gunneridae</taxon>
        <taxon>Pentapetalae</taxon>
        <taxon>rosids</taxon>
        <taxon>malvids</taxon>
        <taxon>Malvales</taxon>
        <taxon>Malvaceae</taxon>
        <taxon>Grewioideae</taxon>
        <taxon>Apeibeae</taxon>
        <taxon>Corchorus</taxon>
    </lineage>
</organism>
<evidence type="ECO:0000256" key="1">
    <source>
        <dbReference type="SAM" id="MobiDB-lite"/>
    </source>
</evidence>
<feature type="region of interest" description="Disordered" evidence="1">
    <location>
        <begin position="1"/>
        <end position="21"/>
    </location>
</feature>
<keyword evidence="3" id="KW-1185">Reference proteome</keyword>
<dbReference type="EMBL" id="AWWV01012913">
    <property type="protein sequence ID" value="OMO63607.1"/>
    <property type="molecule type" value="Genomic_DNA"/>
</dbReference>
<protein>
    <recommendedName>
        <fullName evidence="4">Transposase, Ptta/En/Spm, plant</fullName>
    </recommendedName>
</protein>
<evidence type="ECO:0000313" key="3">
    <source>
        <dbReference type="Proteomes" id="UP000188268"/>
    </source>
</evidence>
<evidence type="ECO:0008006" key="4">
    <source>
        <dbReference type="Google" id="ProtNLM"/>
    </source>
</evidence>
<evidence type="ECO:0000313" key="2">
    <source>
        <dbReference type="EMBL" id="OMO63607.1"/>
    </source>
</evidence>
<feature type="region of interest" description="Disordered" evidence="1">
    <location>
        <begin position="34"/>
        <end position="60"/>
    </location>
</feature>
<dbReference type="PANTHER" id="PTHR33063">
    <property type="entry name" value="OS02G0583500 PROTEIN"/>
    <property type="match status" value="1"/>
</dbReference>
<gene>
    <name evidence="2" type="ORF">CCACVL1_22383</name>
</gene>
<dbReference type="AlphaFoldDB" id="A0A1R3GZX1"/>
<accession>A0A1R3GZX1</accession>